<evidence type="ECO:0000313" key="2">
    <source>
        <dbReference type="EMBL" id="KAI7736434.1"/>
    </source>
</evidence>
<dbReference type="PROSITE" id="PS50848">
    <property type="entry name" value="START"/>
    <property type="match status" value="1"/>
</dbReference>
<dbReference type="Pfam" id="PF01852">
    <property type="entry name" value="START"/>
    <property type="match status" value="1"/>
</dbReference>
<dbReference type="InterPro" id="IPR002913">
    <property type="entry name" value="START_lipid-bd_dom"/>
</dbReference>
<comment type="caution">
    <text evidence="2">The sequence shown here is derived from an EMBL/GenBank/DDBJ whole genome shotgun (WGS) entry which is preliminary data.</text>
</comment>
<evidence type="ECO:0000313" key="3">
    <source>
        <dbReference type="Proteomes" id="UP001206925"/>
    </source>
</evidence>
<dbReference type="AlphaFoldDB" id="A0AAD5GCH4"/>
<dbReference type="GO" id="GO:0003677">
    <property type="term" value="F:DNA binding"/>
    <property type="evidence" value="ECO:0007669"/>
    <property type="project" value="UniProtKB-KW"/>
</dbReference>
<proteinExistence type="predicted"/>
<dbReference type="PANTHER" id="PTHR45654">
    <property type="entry name" value="HOMEOBOX-LEUCINE ZIPPER PROTEIN MERISTEM L1"/>
    <property type="match status" value="1"/>
</dbReference>
<feature type="non-terminal residue" evidence="2">
    <location>
        <position position="1"/>
    </location>
</feature>
<reference evidence="2" key="1">
    <citation type="submission" date="2022-06" db="EMBL/GenBank/DDBJ databases">
        <title>Uncovering the hologenomic basis of an extraordinary plant invasion.</title>
        <authorList>
            <person name="Bieker V.C."/>
            <person name="Martin M.D."/>
            <person name="Gilbert T."/>
            <person name="Hodgins K."/>
            <person name="Battlay P."/>
            <person name="Petersen B."/>
            <person name="Wilson J."/>
        </authorList>
    </citation>
    <scope>NUCLEOTIDE SEQUENCE</scope>
    <source>
        <strain evidence="2">AA19_3_7</strain>
        <tissue evidence="2">Leaf</tissue>
    </source>
</reference>
<gene>
    <name evidence="2" type="ORF">M8C21_016107</name>
</gene>
<evidence type="ECO:0000259" key="1">
    <source>
        <dbReference type="PROSITE" id="PS50848"/>
    </source>
</evidence>
<dbReference type="SUPFAM" id="SSF55961">
    <property type="entry name" value="Bet v1-like"/>
    <property type="match status" value="1"/>
</dbReference>
<name>A0AAD5GCH4_AMBAR</name>
<dbReference type="GO" id="GO:0008289">
    <property type="term" value="F:lipid binding"/>
    <property type="evidence" value="ECO:0007669"/>
    <property type="project" value="InterPro"/>
</dbReference>
<keyword evidence="3" id="KW-1185">Reference proteome</keyword>
<dbReference type="EMBL" id="JAMZMK010009276">
    <property type="protein sequence ID" value="KAI7736434.1"/>
    <property type="molecule type" value="Genomic_DNA"/>
</dbReference>
<sequence>KEYEEMFPCMISRAATLDVICNGQGANRNGAVQLMFAELQMPTPFVATRELYFVRYSKQLNADKWVIVDISVDNVDKHIDASLAGCRKHPSGCIIENKSNGQCK</sequence>
<dbReference type="Proteomes" id="UP001206925">
    <property type="component" value="Unassembled WGS sequence"/>
</dbReference>
<organism evidence="2 3">
    <name type="scientific">Ambrosia artemisiifolia</name>
    <name type="common">Common ragweed</name>
    <dbReference type="NCBI Taxonomy" id="4212"/>
    <lineage>
        <taxon>Eukaryota</taxon>
        <taxon>Viridiplantae</taxon>
        <taxon>Streptophyta</taxon>
        <taxon>Embryophyta</taxon>
        <taxon>Tracheophyta</taxon>
        <taxon>Spermatophyta</taxon>
        <taxon>Magnoliopsida</taxon>
        <taxon>eudicotyledons</taxon>
        <taxon>Gunneridae</taxon>
        <taxon>Pentapetalae</taxon>
        <taxon>asterids</taxon>
        <taxon>campanulids</taxon>
        <taxon>Asterales</taxon>
        <taxon>Asteraceae</taxon>
        <taxon>Asteroideae</taxon>
        <taxon>Heliantheae alliance</taxon>
        <taxon>Heliantheae</taxon>
        <taxon>Ambrosia</taxon>
    </lineage>
</organism>
<accession>A0AAD5GCH4</accession>
<feature type="non-terminal residue" evidence="2">
    <location>
        <position position="104"/>
    </location>
</feature>
<protein>
    <recommendedName>
        <fullName evidence="1">START domain-containing protein</fullName>
    </recommendedName>
</protein>
<feature type="domain" description="START" evidence="1">
    <location>
        <begin position="1"/>
        <end position="104"/>
    </location>
</feature>
<dbReference type="PANTHER" id="PTHR45654:SF24">
    <property type="entry name" value="HOMEOBOX-LEUCINE ZIPPER PROTEIN GLABRA 2"/>
    <property type="match status" value="1"/>
</dbReference>
<dbReference type="InterPro" id="IPR042160">
    <property type="entry name" value="HD-Zip_IV"/>
</dbReference>